<sequence>MMKPKPFKEAKVYMSRNLVAPEIFDALLDALKLNGAEVELCCDPSRTGPNDFHVISSSDHEKFEDLRAKGCNLLGPQCVLSCAKENRALPKQGFTCCLAMDGVKVIASGFDVDEKFKIEKLVTAMGGVLQTKATLDVSFVIVKNVLAAKYKDWSQQSSEGIKNKFFPKVATLKPEPGCLEFVRAGFIAFCQIISLAYPMDMAWEWALNILKKPIVTVNWLYQCWNEHRVVPQESYKVLPFSGLMICVTRIPADERKEMEKLIVQNGGKYSPELTKKCTHLICDISFTIYFLNFPYTPEGDKFKVAKRWGHIHIINRKWFDQSMARRACLNEESYTVQDSSVSSKKTVMGSLTKQHSQVKVIGNALPAPSSMATESNLLSVSCTGFADQDLEATCSQSMPSMYMDAPVVSKDGAIEAPTAQTRNESNSDVCVANDSQSEDNDLYLSDCRIVLVGFEASEMRKLVNMVRRGGGSRYVSYNNGLTHIVVGTLSEADKREVRSLASLGIIQVVKSTWLEDCDRERREISILQRHVAYDLLLPKGLLKSAWSTKGAPLCRNNLNQGKESSVRHSLSSDEMLRSTNSGIGMPLSLEENREERAEIHMKRESSLEATAVPSQQNLLSALSDENKTQLRTKEDFRVQSLQNMKLSTVFRGKIFRFSNSFPEDRRAEIVQWVNQGRGEVVNDDAKQNVHFTIECHSVIPKSADASETTYVSSHWIRSCLEDGCLLDVGSHILYSPLHCQTPLPGFERFRFCVSQYEEKDRLLLRNLCFVLGAKFMEKLTKKVTHLLCKFAGGLKYEAACKWGIPSITSEWIYECVRQNEVVSLDPFSPKEVTTHDREAGLCTVSQFPMQAVQMSSADEPSQFINPLGGLQSTSPQTMVHKIDDITRSDNLGDEANQTSAHNKRARISEDEDHDALPGVHLKDPHRNINYNGDSMSKDNGEVPHIGSDVAAVIEDLVEQTSKVQDLKSPERSECDKSIVGGTQLYGKHHSLFHGAFLFNYSAFKTIYCTAEKFASTQSDDVEEDKDEQSKDSYKTAAKRPRTLNGVQQHTPDSCAAACVSSFCLWGDDVGPTDRCRIMFQTLKKNDIQNPFNSKGVRSGIYEPFSETQTESQCQQKLHQFENGVMEEKKQEDAQVDMVALVPNATSAFESVNHFFDPHGLLM</sequence>
<dbReference type="Proteomes" id="UP000829398">
    <property type="component" value="Chromosome 5"/>
</dbReference>
<evidence type="ECO:0000313" key="2">
    <source>
        <dbReference type="Proteomes" id="UP000829398"/>
    </source>
</evidence>
<protein>
    <submittedName>
        <fullName evidence="1">Transcription coactivator</fullName>
    </submittedName>
</protein>
<reference evidence="2" key="1">
    <citation type="journal article" date="2023" name="Hortic. Res.">
        <title>A chromosome-level phased genome enabling allele-level studies in sweet orange: a case study on citrus Huanglongbing tolerance.</title>
        <authorList>
            <person name="Wu B."/>
            <person name="Yu Q."/>
            <person name="Deng Z."/>
            <person name="Duan Y."/>
            <person name="Luo F."/>
            <person name="Gmitter F. Jr."/>
        </authorList>
    </citation>
    <scope>NUCLEOTIDE SEQUENCE [LARGE SCALE GENOMIC DNA]</scope>
    <source>
        <strain evidence="2">cv. Valencia</strain>
    </source>
</reference>
<keyword evidence="2" id="KW-1185">Reference proteome</keyword>
<accession>A0ACB8KS85</accession>
<proteinExistence type="predicted"/>
<dbReference type="EMBL" id="CM039174">
    <property type="protein sequence ID" value="KAH9757174.1"/>
    <property type="molecule type" value="Genomic_DNA"/>
</dbReference>
<gene>
    <name evidence="1" type="ORF">KPL71_016311</name>
</gene>
<name>A0ACB8KS85_CITSI</name>
<evidence type="ECO:0000313" key="1">
    <source>
        <dbReference type="EMBL" id="KAH9757174.1"/>
    </source>
</evidence>
<organism evidence="1 2">
    <name type="scientific">Citrus sinensis</name>
    <name type="common">Sweet orange</name>
    <name type="synonym">Citrus aurantium var. sinensis</name>
    <dbReference type="NCBI Taxonomy" id="2711"/>
    <lineage>
        <taxon>Eukaryota</taxon>
        <taxon>Viridiplantae</taxon>
        <taxon>Streptophyta</taxon>
        <taxon>Embryophyta</taxon>
        <taxon>Tracheophyta</taxon>
        <taxon>Spermatophyta</taxon>
        <taxon>Magnoliopsida</taxon>
        <taxon>eudicotyledons</taxon>
        <taxon>Gunneridae</taxon>
        <taxon>Pentapetalae</taxon>
        <taxon>rosids</taxon>
        <taxon>malvids</taxon>
        <taxon>Sapindales</taxon>
        <taxon>Rutaceae</taxon>
        <taxon>Aurantioideae</taxon>
        <taxon>Citrus</taxon>
    </lineage>
</organism>
<comment type="caution">
    <text evidence="1">The sequence shown here is derived from an EMBL/GenBank/DDBJ whole genome shotgun (WGS) entry which is preliminary data.</text>
</comment>